<organism evidence="1 2">
    <name type="scientific">Sphingobium agri</name>
    <dbReference type="NCBI Taxonomy" id="2933566"/>
    <lineage>
        <taxon>Bacteria</taxon>
        <taxon>Pseudomonadati</taxon>
        <taxon>Pseudomonadota</taxon>
        <taxon>Alphaproteobacteria</taxon>
        <taxon>Sphingomonadales</taxon>
        <taxon>Sphingomonadaceae</taxon>
        <taxon>Sphingobium</taxon>
    </lineage>
</organism>
<comment type="caution">
    <text evidence="1">The sequence shown here is derived from an EMBL/GenBank/DDBJ whole genome shotgun (WGS) entry which is preliminary data.</text>
</comment>
<keyword evidence="2" id="KW-1185">Reference proteome</keyword>
<dbReference type="InterPro" id="IPR003615">
    <property type="entry name" value="HNH_nuc"/>
</dbReference>
<dbReference type="Proteomes" id="UP001203512">
    <property type="component" value="Unassembled WGS sequence"/>
</dbReference>
<protein>
    <recommendedName>
        <fullName evidence="3">HNH endonuclease</fullName>
    </recommendedName>
</protein>
<gene>
    <name evidence="1" type="ORF">MU848_03800</name>
</gene>
<evidence type="ECO:0000313" key="2">
    <source>
        <dbReference type="Proteomes" id="UP001203512"/>
    </source>
</evidence>
<evidence type="ECO:0000313" key="1">
    <source>
        <dbReference type="EMBL" id="MCK0530707.1"/>
    </source>
</evidence>
<name>A0ABT0DUB4_9SPHN</name>
<evidence type="ECO:0008006" key="3">
    <source>
        <dbReference type="Google" id="ProtNLM"/>
    </source>
</evidence>
<dbReference type="CDD" id="cd00085">
    <property type="entry name" value="HNHc"/>
    <property type="match status" value="1"/>
</dbReference>
<dbReference type="EMBL" id="JALKHS010000006">
    <property type="protein sequence ID" value="MCK0530707.1"/>
    <property type="molecule type" value="Genomic_DNA"/>
</dbReference>
<reference evidence="1 2" key="1">
    <citation type="submission" date="2022-04" db="EMBL/GenBank/DDBJ databases">
        <authorList>
            <person name="Huq M.A."/>
        </authorList>
    </citation>
    <scope>NUCLEOTIDE SEQUENCE [LARGE SCALE GENOMIC DNA]</scope>
    <source>
        <strain evidence="1 2">MAH-33</strain>
    </source>
</reference>
<accession>A0ABT0DUB4</accession>
<sequence length="495" mass="55357">MEATQRQATLLRRSAPNFARSGPVGLLSHFLGLRLADCGKAAFGFVRRILPIRHAGKFRQNALAHMSKPQGKLERFTSTLDCGQQPTSTEAIRFMTVSTTTQKLIWGIFAARCSMCRRKVIWESNSKSRSLTGEIAHIVGAKRSAARGRATCLGDRDGPDNLMLLCREHHKIIDDNEDEYPVERLHGIREEYLAWLETQLTPAQRWSAGIISQYTYLNVPRLDEFAAMLGYQIRHDPVPGKTHLSELNYEINHLMEQYRRVLDTLPMESVPVEKISFAHEGYIGQIVSFERLRFRNRNVPMYRPEGQMTAFKGDLDRDPHIYHAFSDWRFIINVDLRWITTNTAYGLVRSSGAGAVFSGFARINAVDFETNTMLATGLAIGVPPSFFDPVRESASSASEPIDMSTFEDDATKARQGGWIGTVASCDGCGKIFVEGDYMVDGPLHRGGPWGNICERCFLTGDRKLGIGLGQLFKKTSAGWPMVGGYPATLTDTSDY</sequence>
<proteinExistence type="predicted"/>
<dbReference type="RefSeq" id="WP_247230295.1">
    <property type="nucleotide sequence ID" value="NZ_JALKHS010000006.1"/>
</dbReference>